<dbReference type="PROSITE" id="PS51898">
    <property type="entry name" value="TYR_RECOMBINASE"/>
    <property type="match status" value="1"/>
</dbReference>
<dbReference type="PATRIC" id="fig|1235802.3.peg.6465"/>
<dbReference type="OrthoDB" id="9802329at2"/>
<evidence type="ECO:0000256" key="2">
    <source>
        <dbReference type="ARBA" id="ARBA00023172"/>
    </source>
</evidence>
<reference evidence="4 5" key="1">
    <citation type="journal article" date="2014" name="Genome Announc.">
        <title>Draft genome sequences of the altered schaedler flora, a defined bacterial community from gnotobiotic mice.</title>
        <authorList>
            <person name="Wannemuehler M.J."/>
            <person name="Overstreet A.M."/>
            <person name="Ward D.V."/>
            <person name="Phillips G.J."/>
        </authorList>
    </citation>
    <scope>NUCLEOTIDE SEQUENCE [LARGE SCALE GENOMIC DNA]</scope>
    <source>
        <strain evidence="4 5">ASF492</strain>
    </source>
</reference>
<dbReference type="Pfam" id="PF00589">
    <property type="entry name" value="Phage_integrase"/>
    <property type="match status" value="1"/>
</dbReference>
<dbReference type="SUPFAM" id="SSF56349">
    <property type="entry name" value="DNA breaking-rejoining enzymes"/>
    <property type="match status" value="1"/>
</dbReference>
<keyword evidence="2" id="KW-0233">DNA recombination</keyword>
<dbReference type="Gene3D" id="1.10.443.10">
    <property type="entry name" value="Intergrase catalytic core"/>
    <property type="match status" value="1"/>
</dbReference>
<gene>
    <name evidence="4" type="ORF">C823_06117</name>
</gene>
<dbReference type="InterPro" id="IPR002104">
    <property type="entry name" value="Integrase_catalytic"/>
</dbReference>
<dbReference type="GO" id="GO:0015074">
    <property type="term" value="P:DNA integration"/>
    <property type="evidence" value="ECO:0007669"/>
    <property type="project" value="InterPro"/>
</dbReference>
<evidence type="ECO:0000313" key="5">
    <source>
        <dbReference type="Proteomes" id="UP000012589"/>
    </source>
</evidence>
<evidence type="ECO:0000259" key="3">
    <source>
        <dbReference type="PROSITE" id="PS51898"/>
    </source>
</evidence>
<accession>N1ZIY3</accession>
<dbReference type="PANTHER" id="PTHR30349:SF90">
    <property type="entry name" value="TYROSINE RECOMBINASE XERD"/>
    <property type="match status" value="1"/>
</dbReference>
<organism evidence="4 5">
    <name type="scientific">Eubacterium plexicaudatum ASF492</name>
    <dbReference type="NCBI Taxonomy" id="1235802"/>
    <lineage>
        <taxon>Bacteria</taxon>
        <taxon>Bacillati</taxon>
        <taxon>Bacillota</taxon>
        <taxon>Clostridia</taxon>
        <taxon>Eubacteriales</taxon>
        <taxon>Eubacteriaceae</taxon>
        <taxon>Eubacterium</taxon>
    </lineage>
</organism>
<sequence length="337" mass="37647">MGRQVIHRLRFVAYAFSGIQTLLPSPLRGARQGLSPEFEGIVAEFLSGNSHPNTRCDMRWTATKYFAWLENQGFKNLEGVGAIQIQKFLLDCSEKYAPGTIHDLQLYLKKLYAFLHASGRSEEDFRELLSFKVNRDKKVYPPLPKSDIAKLLDTIDRTSITGKRDYAAMMLGTVLGLRACDIISLKLKDIDWMRGEIRIMQSKTSSPVALPLTQDVGETLRDYILNARPNSAARQVFLRIKAPHTPLAAAVTVGEIYAKCCAAAGLPVNKRFHDLRRSLGTSMASNGVPVHDVAQVFGHTNDESVKPYIATDMEHLKMCSLPFDGIAPKVQLRNVNR</sequence>
<dbReference type="Proteomes" id="UP000012589">
    <property type="component" value="Unassembled WGS sequence"/>
</dbReference>
<keyword evidence="5" id="KW-1185">Reference proteome</keyword>
<comment type="caution">
    <text evidence="4">The sequence shown here is derived from an EMBL/GenBank/DDBJ whole genome shotgun (WGS) entry which is preliminary data.</text>
</comment>
<evidence type="ECO:0000256" key="1">
    <source>
        <dbReference type="ARBA" id="ARBA00023125"/>
    </source>
</evidence>
<evidence type="ECO:0000313" key="4">
    <source>
        <dbReference type="EMBL" id="EMZ16952.1"/>
    </source>
</evidence>
<name>N1ZIY3_9FIRM</name>
<dbReference type="GO" id="GO:0006310">
    <property type="term" value="P:DNA recombination"/>
    <property type="evidence" value="ECO:0007669"/>
    <property type="project" value="UniProtKB-KW"/>
</dbReference>
<protein>
    <recommendedName>
        <fullName evidence="3">Tyr recombinase domain-containing protein</fullName>
    </recommendedName>
</protein>
<keyword evidence="1" id="KW-0238">DNA-binding</keyword>
<feature type="domain" description="Tyr recombinase" evidence="3">
    <location>
        <begin position="138"/>
        <end position="321"/>
    </location>
</feature>
<dbReference type="Gene3D" id="1.10.150.130">
    <property type="match status" value="1"/>
</dbReference>
<dbReference type="InterPro" id="IPR011010">
    <property type="entry name" value="DNA_brk_join_enz"/>
</dbReference>
<dbReference type="eggNOG" id="COG0582">
    <property type="taxonomic scope" value="Bacteria"/>
</dbReference>
<dbReference type="HOGENOM" id="CLU_027562_23_3_9"/>
<dbReference type="AlphaFoldDB" id="N1ZIY3"/>
<dbReference type="EMBL" id="AQFT01000220">
    <property type="protein sequence ID" value="EMZ16952.1"/>
    <property type="molecule type" value="Genomic_DNA"/>
</dbReference>
<dbReference type="GO" id="GO:0003677">
    <property type="term" value="F:DNA binding"/>
    <property type="evidence" value="ECO:0007669"/>
    <property type="project" value="UniProtKB-KW"/>
</dbReference>
<dbReference type="InterPro" id="IPR013762">
    <property type="entry name" value="Integrase-like_cat_sf"/>
</dbReference>
<proteinExistence type="predicted"/>
<dbReference type="InterPro" id="IPR010998">
    <property type="entry name" value="Integrase_recombinase_N"/>
</dbReference>
<dbReference type="InterPro" id="IPR050090">
    <property type="entry name" value="Tyrosine_recombinase_XerCD"/>
</dbReference>
<dbReference type="PANTHER" id="PTHR30349">
    <property type="entry name" value="PHAGE INTEGRASE-RELATED"/>
    <property type="match status" value="1"/>
</dbReference>
<dbReference type="STRING" id="1235802.C823_06117"/>